<evidence type="ECO:0000313" key="6">
    <source>
        <dbReference type="EMBL" id="ADB52787.1"/>
    </source>
</evidence>
<dbReference type="HOGENOM" id="CLU_000604_1_23_11"/>
<evidence type="ECO:0000256" key="2">
    <source>
        <dbReference type="ARBA" id="ARBA00022448"/>
    </source>
</evidence>
<dbReference type="eggNOG" id="COG4608">
    <property type="taxonomic scope" value="Bacteria"/>
</dbReference>
<dbReference type="GO" id="GO:0005524">
    <property type="term" value="F:ATP binding"/>
    <property type="evidence" value="ECO:0007669"/>
    <property type="project" value="UniProtKB-KW"/>
</dbReference>
<dbReference type="OrthoDB" id="8481147at2"/>
<dbReference type="GO" id="GO:0015833">
    <property type="term" value="P:peptide transport"/>
    <property type="evidence" value="ECO:0007669"/>
    <property type="project" value="InterPro"/>
</dbReference>
<dbReference type="InterPro" id="IPR003593">
    <property type="entry name" value="AAA+_ATPase"/>
</dbReference>
<dbReference type="SUPFAM" id="SSF52540">
    <property type="entry name" value="P-loop containing nucleoside triphosphate hydrolases"/>
    <property type="match status" value="1"/>
</dbReference>
<keyword evidence="3" id="KW-0547">Nucleotide-binding</keyword>
<organism evidence="6 7">
    <name type="scientific">Conexibacter woesei (strain DSM 14684 / CCUG 47730 / CIP 108061 / JCM 11494 / NBRC 100937 / ID131577)</name>
    <dbReference type="NCBI Taxonomy" id="469383"/>
    <lineage>
        <taxon>Bacteria</taxon>
        <taxon>Bacillati</taxon>
        <taxon>Actinomycetota</taxon>
        <taxon>Thermoleophilia</taxon>
        <taxon>Solirubrobacterales</taxon>
        <taxon>Conexibacteraceae</taxon>
        <taxon>Conexibacter</taxon>
    </lineage>
</organism>
<evidence type="ECO:0000313" key="7">
    <source>
        <dbReference type="Proteomes" id="UP000008229"/>
    </source>
</evidence>
<comment type="similarity">
    <text evidence="1">Belongs to the ABC transporter superfamily.</text>
</comment>
<name>D3F6Y9_CONWI</name>
<dbReference type="InterPro" id="IPR017871">
    <property type="entry name" value="ABC_transporter-like_CS"/>
</dbReference>
<dbReference type="InterPro" id="IPR003439">
    <property type="entry name" value="ABC_transporter-like_ATP-bd"/>
</dbReference>
<feature type="domain" description="ABC transporter" evidence="5">
    <location>
        <begin position="9"/>
        <end position="254"/>
    </location>
</feature>
<keyword evidence="4" id="KW-0067">ATP-binding</keyword>
<dbReference type="RefSeq" id="WP_012935838.1">
    <property type="nucleotide sequence ID" value="NC_013739.1"/>
</dbReference>
<dbReference type="CDD" id="cd03257">
    <property type="entry name" value="ABC_NikE_OppD_transporters"/>
    <property type="match status" value="1"/>
</dbReference>
<evidence type="ECO:0000256" key="1">
    <source>
        <dbReference type="ARBA" id="ARBA00005417"/>
    </source>
</evidence>
<dbReference type="PROSITE" id="PS50893">
    <property type="entry name" value="ABC_TRANSPORTER_2"/>
    <property type="match status" value="1"/>
</dbReference>
<reference evidence="6 7" key="1">
    <citation type="journal article" date="2010" name="Stand. Genomic Sci.">
        <title>Complete genome sequence of Conexibacter woesei type strain (ID131577).</title>
        <authorList>
            <person name="Pukall R."/>
            <person name="Lapidus A."/>
            <person name="Glavina Del Rio T."/>
            <person name="Copeland A."/>
            <person name="Tice H."/>
            <person name="Cheng J.-F."/>
            <person name="Lucas S."/>
            <person name="Chen F."/>
            <person name="Nolan M."/>
            <person name="Bruce D."/>
            <person name="Goodwin L."/>
            <person name="Pitluck S."/>
            <person name="Mavromatis K."/>
            <person name="Ivanova N."/>
            <person name="Ovchinnikova G."/>
            <person name="Pati A."/>
            <person name="Chen A."/>
            <person name="Palaniappan K."/>
            <person name="Land M."/>
            <person name="Hauser L."/>
            <person name="Chang Y.-J."/>
            <person name="Jeffries C.D."/>
            <person name="Chain P."/>
            <person name="Meincke L."/>
            <person name="Sims D."/>
            <person name="Brettin T."/>
            <person name="Detter J.C."/>
            <person name="Rohde M."/>
            <person name="Goeker M."/>
            <person name="Bristow J."/>
            <person name="Eisen J.A."/>
            <person name="Markowitz V."/>
            <person name="Kyrpides N.C."/>
            <person name="Klenk H.-P."/>
            <person name="Hugenholtz P."/>
        </authorList>
    </citation>
    <scope>NUCLEOTIDE SEQUENCE [LARGE SCALE GENOMIC DNA]</scope>
    <source>
        <strain evidence="7">DSM 14684 / CIP 108061 / JCM 11494 / NBRC 100937 / ID131577</strain>
    </source>
</reference>
<evidence type="ECO:0000259" key="5">
    <source>
        <dbReference type="PROSITE" id="PS50893"/>
    </source>
</evidence>
<dbReference type="AlphaFoldDB" id="D3F6Y9"/>
<evidence type="ECO:0000256" key="3">
    <source>
        <dbReference type="ARBA" id="ARBA00022741"/>
    </source>
</evidence>
<dbReference type="PANTHER" id="PTHR43776">
    <property type="entry name" value="TRANSPORT ATP-BINDING PROTEIN"/>
    <property type="match status" value="1"/>
</dbReference>
<dbReference type="FunFam" id="3.40.50.300:FF:000016">
    <property type="entry name" value="Oligopeptide ABC transporter ATP-binding component"/>
    <property type="match status" value="1"/>
</dbReference>
<keyword evidence="2" id="KW-0813">Transport</keyword>
<accession>D3F6Y9</accession>
<dbReference type="Gene3D" id="3.40.50.300">
    <property type="entry name" value="P-loop containing nucleotide triphosphate hydrolases"/>
    <property type="match status" value="1"/>
</dbReference>
<evidence type="ECO:0000256" key="4">
    <source>
        <dbReference type="ARBA" id="ARBA00022840"/>
    </source>
</evidence>
<sequence length="335" mass="36413">MTAADAPVLLIDEISHEFPGRGRQRRPIRAVAGVSLRVRRGEVVGVVGESGSGKSTLARCALRLLEPTSGRVELLGTDITHLGRRAMRPRRRDMHMVLQNTLGALNPRMTIGRAVAAPLRAQGVAAAERSTRTQEMLERVGLRADLSERYPHQLSGGQRQRVGIARALVRQPSLLVADEPVSALDVSVRASVLNLLGDLQTERGFACLFISHDLSVVEHVSDHVIVMYLGQVVEEAPRRLLFERPQHPYTQALMSAAPIPDPTVQRTRSRIVLRGDVPSPADPPSGCGFRTRCPLAFERCATEVPAPQPVAGDGGHVVRCHRYEPGGDVPRIAAS</sequence>
<gene>
    <name evidence="6" type="ordered locus">Cwoe_4373</name>
</gene>
<dbReference type="SMART" id="SM00382">
    <property type="entry name" value="AAA"/>
    <property type="match status" value="1"/>
</dbReference>
<dbReference type="InterPro" id="IPR027417">
    <property type="entry name" value="P-loop_NTPase"/>
</dbReference>
<dbReference type="PROSITE" id="PS00211">
    <property type="entry name" value="ABC_TRANSPORTER_1"/>
    <property type="match status" value="1"/>
</dbReference>
<dbReference type="InterPro" id="IPR050319">
    <property type="entry name" value="ABC_transp_ATP-bind"/>
</dbReference>
<dbReference type="Pfam" id="PF00005">
    <property type="entry name" value="ABC_tran"/>
    <property type="match status" value="1"/>
</dbReference>
<dbReference type="GO" id="GO:0055085">
    <property type="term" value="P:transmembrane transport"/>
    <property type="evidence" value="ECO:0007669"/>
    <property type="project" value="UniProtKB-ARBA"/>
</dbReference>
<dbReference type="KEGG" id="cwo:Cwoe_4373"/>
<dbReference type="NCBIfam" id="TIGR01727">
    <property type="entry name" value="oligo_HPY"/>
    <property type="match status" value="1"/>
</dbReference>
<dbReference type="InterPro" id="IPR013563">
    <property type="entry name" value="Oligopep_ABC_C"/>
</dbReference>
<dbReference type="Pfam" id="PF08352">
    <property type="entry name" value="oligo_HPY"/>
    <property type="match status" value="1"/>
</dbReference>
<proteinExistence type="inferred from homology"/>
<dbReference type="GO" id="GO:0016887">
    <property type="term" value="F:ATP hydrolysis activity"/>
    <property type="evidence" value="ECO:0007669"/>
    <property type="project" value="InterPro"/>
</dbReference>
<dbReference type="Proteomes" id="UP000008229">
    <property type="component" value="Chromosome"/>
</dbReference>
<dbReference type="EMBL" id="CP001854">
    <property type="protein sequence ID" value="ADB52787.1"/>
    <property type="molecule type" value="Genomic_DNA"/>
</dbReference>
<dbReference type="PANTHER" id="PTHR43776:SF7">
    <property type="entry name" value="D,D-DIPEPTIDE TRANSPORT ATP-BINDING PROTEIN DDPF-RELATED"/>
    <property type="match status" value="1"/>
</dbReference>
<dbReference type="STRING" id="469383.Cwoe_4373"/>
<keyword evidence="7" id="KW-1185">Reference proteome</keyword>
<reference evidence="7" key="2">
    <citation type="submission" date="2010-01" db="EMBL/GenBank/DDBJ databases">
        <title>The complete genome of Conexibacter woesei DSM 14684.</title>
        <authorList>
            <consortium name="US DOE Joint Genome Institute (JGI-PGF)"/>
            <person name="Lucas S."/>
            <person name="Copeland A."/>
            <person name="Lapidus A."/>
            <person name="Glavina del Rio T."/>
            <person name="Dalin E."/>
            <person name="Tice H."/>
            <person name="Bruce D."/>
            <person name="Goodwin L."/>
            <person name="Pitluck S."/>
            <person name="Kyrpides N."/>
            <person name="Mavromatis K."/>
            <person name="Ivanova N."/>
            <person name="Mikhailova N."/>
            <person name="Chertkov O."/>
            <person name="Brettin T."/>
            <person name="Detter J.C."/>
            <person name="Han C."/>
            <person name="Larimer F."/>
            <person name="Land M."/>
            <person name="Hauser L."/>
            <person name="Markowitz V."/>
            <person name="Cheng J.-F."/>
            <person name="Hugenholtz P."/>
            <person name="Woyke T."/>
            <person name="Wu D."/>
            <person name="Pukall R."/>
            <person name="Steenblock K."/>
            <person name="Schneider S."/>
            <person name="Klenk H.-P."/>
            <person name="Eisen J.A."/>
        </authorList>
    </citation>
    <scope>NUCLEOTIDE SEQUENCE [LARGE SCALE GENOMIC DNA]</scope>
    <source>
        <strain evidence="7">DSM 14684 / CIP 108061 / JCM 11494 / NBRC 100937 / ID131577</strain>
    </source>
</reference>
<protein>
    <submittedName>
        <fullName evidence="6">Oligopeptide/dipeptide ABC transporter, ATPase subunit</fullName>
    </submittedName>
</protein>